<evidence type="ECO:0000313" key="17">
    <source>
        <dbReference type="Proteomes" id="UP000239485"/>
    </source>
</evidence>
<evidence type="ECO:0000256" key="1">
    <source>
        <dbReference type="ARBA" id="ARBA00004651"/>
    </source>
</evidence>
<keyword evidence="9" id="KW-0443">Lipid metabolism</keyword>
<dbReference type="Pfam" id="PF03706">
    <property type="entry name" value="LPG_synthase_TM"/>
    <property type="match status" value="1"/>
</dbReference>
<keyword evidence="7 14" id="KW-0812">Transmembrane</keyword>
<feature type="transmembrane region" description="Helical" evidence="14">
    <location>
        <begin position="330"/>
        <end position="349"/>
    </location>
</feature>
<keyword evidence="17" id="KW-1185">Reference proteome</keyword>
<dbReference type="GO" id="GO:0050071">
    <property type="term" value="F:phosphatidylglycerol lysyltransferase activity"/>
    <property type="evidence" value="ECO:0007669"/>
    <property type="project" value="UniProtKB-EC"/>
</dbReference>
<sequence length="841" mass="88767">MLGLLAAAATLLHRTFRHYSWAELGSDLLALGPGVALAALVATAISYLTMTGYDALALRYVEHPLPYRRYGLASFIATAFGNNLGASAVVGAALRARVYSSWQVPGFAITRIIGFNVVTLALGAAVLVGSGMLYDPARAGEALHLPGAAVLVVGSLLLASVVGYLVWAATGRAIGWRDWRIDRPSPRLAVAQVVLSTFEWLTMAAALYVLLPAEGRLPFLPFAVAFSIATVAGLVTNVPGGLGVFEATLVVMIGTTTSPAGLAVALVAYRLCYFVLPLLLAAVLLVVHEARQGVTALGSARTAAAAAPTPAAAAAPMPGAPRPSVLTPSVLTPSVLALGVAGAGVSMLVVGDLPGSRALDVSAVTISLAGLSALLMARGLHRRLKRAWAATLALLTVVTVIAAAHGDLVLSAVTAVLALLLVPARSAFHRGALFARPQNPVWPVTAAVLVGAAVWWQEFSGLGGAVDAPLLAASISGDTSGTDRLAMAAGAVGVLIGGRRIFKAATPGPQTADDDEMARVADIVARSGRCISQLAFTGDKRFHFSPGGTAFLMYQVEGRSWVVMGDPVGDPADFRELVWSFIEEIDRHGGRPVFYNVLADHADLYRECGLSLAKLGEEAVVPLEEFTLSGKARLNLRTCRNKSQRLGLAVEFVAPEDVAPLLPALREVSEAWLADRNGKEKRFSLGAFDEEYVSRFPLVVVRQEEKIIAFATLWTGADGQQVQVDLMRRLPDGPSTVMTFLFVECILWAKENGFASFSLGMAPLSGLRTDATPSFWDRVGHLLWTHGEQFYNFKGLRKFKQGFNPQWQTCYVAAPGGLALPNVMMNVATLVGGGVRGVIRG</sequence>
<keyword evidence="8 14" id="KW-1133">Transmembrane helix</keyword>
<proteinExistence type="inferred from homology"/>
<keyword evidence="6 16" id="KW-0808">Transferase</keyword>
<dbReference type="InterPro" id="IPR016181">
    <property type="entry name" value="Acyl_CoA_acyltransferase"/>
</dbReference>
<evidence type="ECO:0000256" key="10">
    <source>
        <dbReference type="ARBA" id="ARBA00023136"/>
    </source>
</evidence>
<feature type="transmembrane region" description="Helical" evidence="14">
    <location>
        <begin position="410"/>
        <end position="428"/>
    </location>
</feature>
<keyword evidence="10 14" id="KW-0472">Membrane</keyword>
<evidence type="ECO:0000256" key="13">
    <source>
        <dbReference type="ARBA" id="ARBA00047540"/>
    </source>
</evidence>
<protein>
    <recommendedName>
        <fullName evidence="4">Phosphatidylglycerol lysyltransferase</fullName>
        <ecNumber evidence="3">2.3.2.3</ecNumber>
    </recommendedName>
    <alternativeName>
        <fullName evidence="12">Lysylphosphatidylglycerol synthase</fullName>
    </alternativeName>
</protein>
<dbReference type="GO" id="GO:0006629">
    <property type="term" value="P:lipid metabolic process"/>
    <property type="evidence" value="ECO:0007669"/>
    <property type="project" value="UniProtKB-KW"/>
</dbReference>
<evidence type="ECO:0000259" key="15">
    <source>
        <dbReference type="Pfam" id="PF09924"/>
    </source>
</evidence>
<dbReference type="GO" id="GO:0046677">
    <property type="term" value="P:response to antibiotic"/>
    <property type="evidence" value="ECO:0007669"/>
    <property type="project" value="UniProtKB-KW"/>
</dbReference>
<dbReference type="EC" id="2.3.2.3" evidence="3"/>
<dbReference type="InterPro" id="IPR024320">
    <property type="entry name" value="LPG_synthase_C"/>
</dbReference>
<accession>A0A2S6IEN3</accession>
<keyword evidence="11" id="KW-0046">Antibiotic resistance</keyword>
<feature type="transmembrane region" description="Helical" evidence="14">
    <location>
        <begin position="260"/>
        <end position="287"/>
    </location>
</feature>
<evidence type="ECO:0000256" key="14">
    <source>
        <dbReference type="SAM" id="Phobius"/>
    </source>
</evidence>
<feature type="transmembrane region" description="Helical" evidence="14">
    <location>
        <begin position="189"/>
        <end position="211"/>
    </location>
</feature>
<evidence type="ECO:0000256" key="5">
    <source>
        <dbReference type="ARBA" id="ARBA00022475"/>
    </source>
</evidence>
<keyword evidence="5" id="KW-1003">Cell membrane</keyword>
<feature type="transmembrane region" description="Helical" evidence="14">
    <location>
        <begin position="440"/>
        <end position="456"/>
    </location>
</feature>
<feature type="transmembrane region" description="Helical" evidence="14">
    <location>
        <begin position="361"/>
        <end position="380"/>
    </location>
</feature>
<dbReference type="PANTHER" id="PTHR34697:SF2">
    <property type="entry name" value="PHOSPHATIDYLGLYCEROL LYSYLTRANSFERASE"/>
    <property type="match status" value="1"/>
</dbReference>
<feature type="transmembrane region" description="Helical" evidence="14">
    <location>
        <begin position="146"/>
        <end position="169"/>
    </location>
</feature>
<dbReference type="Proteomes" id="UP000239485">
    <property type="component" value="Unassembled WGS sequence"/>
</dbReference>
<dbReference type="InterPro" id="IPR051211">
    <property type="entry name" value="PG_lysyltransferase"/>
</dbReference>
<feature type="domain" description="Phosphatidylglycerol lysyltransferase C-terminal" evidence="15">
    <location>
        <begin position="526"/>
        <end position="813"/>
    </location>
</feature>
<feature type="transmembrane region" description="Helical" evidence="14">
    <location>
        <begin position="387"/>
        <end position="404"/>
    </location>
</feature>
<feature type="transmembrane region" description="Helical" evidence="14">
    <location>
        <begin position="113"/>
        <end position="134"/>
    </location>
</feature>
<dbReference type="Pfam" id="PF09924">
    <property type="entry name" value="LPG_synthase_C"/>
    <property type="match status" value="1"/>
</dbReference>
<gene>
    <name evidence="16" type="ORF">CLV92_11386</name>
</gene>
<evidence type="ECO:0000256" key="6">
    <source>
        <dbReference type="ARBA" id="ARBA00022679"/>
    </source>
</evidence>
<evidence type="ECO:0000256" key="3">
    <source>
        <dbReference type="ARBA" id="ARBA00012014"/>
    </source>
</evidence>
<evidence type="ECO:0000256" key="8">
    <source>
        <dbReference type="ARBA" id="ARBA00022989"/>
    </source>
</evidence>
<evidence type="ECO:0000256" key="12">
    <source>
        <dbReference type="ARBA" id="ARBA00031899"/>
    </source>
</evidence>
<name>A0A2S6IEN3_9ACTN</name>
<evidence type="ECO:0000256" key="11">
    <source>
        <dbReference type="ARBA" id="ARBA00023251"/>
    </source>
</evidence>
<evidence type="ECO:0000256" key="2">
    <source>
        <dbReference type="ARBA" id="ARBA00008627"/>
    </source>
</evidence>
<dbReference type="PANTHER" id="PTHR34697">
    <property type="entry name" value="PHOSPHATIDYLGLYCEROL LYSYLTRANSFERASE"/>
    <property type="match status" value="1"/>
</dbReference>
<feature type="transmembrane region" description="Helical" evidence="14">
    <location>
        <begin position="70"/>
        <end position="93"/>
    </location>
</feature>
<dbReference type="GO" id="GO:0005886">
    <property type="term" value="C:plasma membrane"/>
    <property type="evidence" value="ECO:0007669"/>
    <property type="project" value="UniProtKB-SubCell"/>
</dbReference>
<feature type="transmembrane region" description="Helical" evidence="14">
    <location>
        <begin position="218"/>
        <end position="240"/>
    </location>
</feature>
<dbReference type="AlphaFoldDB" id="A0A2S6IEN3"/>
<evidence type="ECO:0000256" key="9">
    <source>
        <dbReference type="ARBA" id="ARBA00023098"/>
    </source>
</evidence>
<comment type="catalytic activity">
    <reaction evidence="13">
        <text>L-lysyl-tRNA(Lys) + a 1,2-diacyl-sn-glycero-3-phospho-(1'-sn-glycerol) = a 1,2-diacyl-sn-glycero-3-phospho-1'-(3'-O-L-lysyl)-sn-glycerol + tRNA(Lys)</text>
        <dbReference type="Rhea" id="RHEA:10668"/>
        <dbReference type="Rhea" id="RHEA-COMP:9696"/>
        <dbReference type="Rhea" id="RHEA-COMP:9697"/>
        <dbReference type="ChEBI" id="CHEBI:64716"/>
        <dbReference type="ChEBI" id="CHEBI:75792"/>
        <dbReference type="ChEBI" id="CHEBI:78442"/>
        <dbReference type="ChEBI" id="CHEBI:78529"/>
        <dbReference type="EC" id="2.3.2.3"/>
    </reaction>
</comment>
<feature type="transmembrane region" description="Helical" evidence="14">
    <location>
        <begin position="27"/>
        <end position="49"/>
    </location>
</feature>
<dbReference type="SUPFAM" id="SSF55729">
    <property type="entry name" value="Acyl-CoA N-acyltransferases (Nat)"/>
    <property type="match status" value="1"/>
</dbReference>
<organism evidence="16 17">
    <name type="scientific">Kineococcus xinjiangensis</name>
    <dbReference type="NCBI Taxonomy" id="512762"/>
    <lineage>
        <taxon>Bacteria</taxon>
        <taxon>Bacillati</taxon>
        <taxon>Actinomycetota</taxon>
        <taxon>Actinomycetes</taxon>
        <taxon>Kineosporiales</taxon>
        <taxon>Kineosporiaceae</taxon>
        <taxon>Kineococcus</taxon>
    </lineage>
</organism>
<comment type="caution">
    <text evidence="16">The sequence shown here is derived from an EMBL/GenBank/DDBJ whole genome shotgun (WGS) entry which is preliminary data.</text>
</comment>
<evidence type="ECO:0000256" key="4">
    <source>
        <dbReference type="ARBA" id="ARBA00021546"/>
    </source>
</evidence>
<dbReference type="NCBIfam" id="NF033480">
    <property type="entry name" value="bifunc_MprF"/>
    <property type="match status" value="1"/>
</dbReference>
<evidence type="ECO:0000313" key="16">
    <source>
        <dbReference type="EMBL" id="PPK92657.1"/>
    </source>
</evidence>
<dbReference type="EMBL" id="PTJD01000013">
    <property type="protein sequence ID" value="PPK92657.1"/>
    <property type="molecule type" value="Genomic_DNA"/>
</dbReference>
<comment type="similarity">
    <text evidence="2">Belongs to the LPG synthase family.</text>
</comment>
<dbReference type="GO" id="GO:0055091">
    <property type="term" value="P:phospholipid homeostasis"/>
    <property type="evidence" value="ECO:0007669"/>
    <property type="project" value="TreeGrafter"/>
</dbReference>
<reference evidence="16 17" key="1">
    <citation type="submission" date="2018-02" db="EMBL/GenBank/DDBJ databases">
        <title>Genomic Encyclopedia of Archaeal and Bacterial Type Strains, Phase II (KMG-II): from individual species to whole genera.</title>
        <authorList>
            <person name="Goeker M."/>
        </authorList>
    </citation>
    <scope>NUCLEOTIDE SEQUENCE [LARGE SCALE GENOMIC DNA]</scope>
    <source>
        <strain evidence="16 17">DSM 22857</strain>
    </source>
</reference>
<comment type="subcellular location">
    <subcellularLocation>
        <location evidence="1">Cell membrane</location>
        <topology evidence="1">Multi-pass membrane protein</topology>
    </subcellularLocation>
</comment>
<evidence type="ECO:0000256" key="7">
    <source>
        <dbReference type="ARBA" id="ARBA00022692"/>
    </source>
</evidence>
<dbReference type="InterPro" id="IPR022791">
    <property type="entry name" value="L-PG_synthase/AglD"/>
</dbReference>